<comment type="caution">
    <text evidence="2">The sequence shown here is derived from an EMBL/GenBank/DDBJ whole genome shotgun (WGS) entry which is preliminary data.</text>
</comment>
<evidence type="ECO:0000256" key="1">
    <source>
        <dbReference type="SAM" id="MobiDB-lite"/>
    </source>
</evidence>
<keyword evidence="3" id="KW-1185">Reference proteome</keyword>
<reference evidence="2 3" key="1">
    <citation type="submission" date="2021-06" db="EMBL/GenBank/DDBJ databases">
        <authorList>
            <person name="Palmer J.M."/>
        </authorList>
    </citation>
    <scope>NUCLEOTIDE SEQUENCE [LARGE SCALE GENOMIC DNA]</scope>
    <source>
        <strain evidence="3">if_2019</strain>
        <tissue evidence="2">Muscle</tissue>
    </source>
</reference>
<accession>A0ABV0TQT0</accession>
<feature type="region of interest" description="Disordered" evidence="1">
    <location>
        <begin position="1"/>
        <end position="29"/>
    </location>
</feature>
<proteinExistence type="predicted"/>
<dbReference type="Proteomes" id="UP001482620">
    <property type="component" value="Unassembled WGS sequence"/>
</dbReference>
<sequence length="100" mass="10334">MAVCRHSMAHAMSPERHHSTAPATEDLGDASGLAPGLKAFQGFSERLVLVLVSEPGDKGFEDEPPPDPVPERFEQKLVLVLASKGSPGSASVSEGPAGSA</sequence>
<dbReference type="EMBL" id="JAHRIQ010041631">
    <property type="protein sequence ID" value="MEQ2234851.1"/>
    <property type="molecule type" value="Genomic_DNA"/>
</dbReference>
<protein>
    <submittedName>
        <fullName evidence="2">Uncharacterized protein</fullName>
    </submittedName>
</protein>
<gene>
    <name evidence="2" type="ORF">ILYODFUR_035633</name>
</gene>
<name>A0ABV0TQT0_9TELE</name>
<organism evidence="2 3">
    <name type="scientific">Ilyodon furcidens</name>
    <name type="common">goldbreast splitfin</name>
    <dbReference type="NCBI Taxonomy" id="33524"/>
    <lineage>
        <taxon>Eukaryota</taxon>
        <taxon>Metazoa</taxon>
        <taxon>Chordata</taxon>
        <taxon>Craniata</taxon>
        <taxon>Vertebrata</taxon>
        <taxon>Euteleostomi</taxon>
        <taxon>Actinopterygii</taxon>
        <taxon>Neopterygii</taxon>
        <taxon>Teleostei</taxon>
        <taxon>Neoteleostei</taxon>
        <taxon>Acanthomorphata</taxon>
        <taxon>Ovalentaria</taxon>
        <taxon>Atherinomorphae</taxon>
        <taxon>Cyprinodontiformes</taxon>
        <taxon>Goodeidae</taxon>
        <taxon>Ilyodon</taxon>
    </lineage>
</organism>
<evidence type="ECO:0000313" key="3">
    <source>
        <dbReference type="Proteomes" id="UP001482620"/>
    </source>
</evidence>
<evidence type="ECO:0000313" key="2">
    <source>
        <dbReference type="EMBL" id="MEQ2234851.1"/>
    </source>
</evidence>